<evidence type="ECO:0000313" key="1">
    <source>
        <dbReference type="EMBL" id="CAG6763916.1"/>
    </source>
</evidence>
<reference evidence="1" key="1">
    <citation type="submission" date="2021-05" db="EMBL/GenBank/DDBJ databases">
        <authorList>
            <person name="Alioto T."/>
            <person name="Alioto T."/>
            <person name="Gomez Garrido J."/>
        </authorList>
    </citation>
    <scope>NUCLEOTIDE SEQUENCE</scope>
</reference>
<proteinExistence type="predicted"/>
<name>A0A8D9ES54_9HEMI</name>
<dbReference type="EMBL" id="HBUF01564562">
    <property type="protein sequence ID" value="CAG6763916.1"/>
    <property type="molecule type" value="Transcribed_RNA"/>
</dbReference>
<organism evidence="1">
    <name type="scientific">Cacopsylla melanoneura</name>
    <dbReference type="NCBI Taxonomy" id="428564"/>
    <lineage>
        <taxon>Eukaryota</taxon>
        <taxon>Metazoa</taxon>
        <taxon>Ecdysozoa</taxon>
        <taxon>Arthropoda</taxon>
        <taxon>Hexapoda</taxon>
        <taxon>Insecta</taxon>
        <taxon>Pterygota</taxon>
        <taxon>Neoptera</taxon>
        <taxon>Paraneoptera</taxon>
        <taxon>Hemiptera</taxon>
        <taxon>Sternorrhyncha</taxon>
        <taxon>Psylloidea</taxon>
        <taxon>Psyllidae</taxon>
        <taxon>Psyllinae</taxon>
        <taxon>Cacopsylla</taxon>
    </lineage>
</organism>
<protein>
    <submittedName>
        <fullName evidence="1">Uncharacterized protein</fullName>
    </submittedName>
</protein>
<dbReference type="AlphaFoldDB" id="A0A8D9ES54"/>
<sequence length="115" mass="13577">MPNNVCYFFPSLFFDPLRTYGNYFIFFVWQGVLRSTRVLYEGQDESCYVLQHSTKGEDKRTKITKFKIRSAYGNSLTACPDFQAHTSYSRTHTSYFQAHPSYFRTHTSYFQGCLE</sequence>
<accession>A0A8D9ES54</accession>